<gene>
    <name evidence="1" type="ORF">QLX08_005369</name>
</gene>
<dbReference type="EMBL" id="JAWNGG020000091">
    <property type="protein sequence ID" value="KAK9302754.1"/>
    <property type="molecule type" value="Genomic_DNA"/>
</dbReference>
<organism evidence="1 2">
    <name type="scientific">Tetragonisca angustula</name>
    <dbReference type="NCBI Taxonomy" id="166442"/>
    <lineage>
        <taxon>Eukaryota</taxon>
        <taxon>Metazoa</taxon>
        <taxon>Ecdysozoa</taxon>
        <taxon>Arthropoda</taxon>
        <taxon>Hexapoda</taxon>
        <taxon>Insecta</taxon>
        <taxon>Pterygota</taxon>
        <taxon>Neoptera</taxon>
        <taxon>Endopterygota</taxon>
        <taxon>Hymenoptera</taxon>
        <taxon>Apocrita</taxon>
        <taxon>Aculeata</taxon>
        <taxon>Apoidea</taxon>
        <taxon>Anthophila</taxon>
        <taxon>Apidae</taxon>
        <taxon>Tetragonisca</taxon>
    </lineage>
</organism>
<sequence>MEISEPRCNNMASERFFRVNGDEGTGRKVFSWKPGDRVAAAACSFCLEIKSLAYEGGAGNRAYRLSRISMRDYCPRGWQRPAVPGGGGSAGIHPRYIGSCGSLLERRILGVLHPFMIYHTAGYKEPLTSSAGKF</sequence>
<name>A0AAW0ZYJ6_9HYME</name>
<comment type="caution">
    <text evidence="1">The sequence shown here is derived from an EMBL/GenBank/DDBJ whole genome shotgun (WGS) entry which is preliminary data.</text>
</comment>
<keyword evidence="2" id="KW-1185">Reference proteome</keyword>
<proteinExistence type="predicted"/>
<dbReference type="Proteomes" id="UP001432146">
    <property type="component" value="Unassembled WGS sequence"/>
</dbReference>
<protein>
    <submittedName>
        <fullName evidence="1">Uncharacterized protein</fullName>
    </submittedName>
</protein>
<dbReference type="AlphaFoldDB" id="A0AAW0ZYJ6"/>
<evidence type="ECO:0000313" key="2">
    <source>
        <dbReference type="Proteomes" id="UP001432146"/>
    </source>
</evidence>
<accession>A0AAW0ZYJ6</accession>
<evidence type="ECO:0000313" key="1">
    <source>
        <dbReference type="EMBL" id="KAK9302754.1"/>
    </source>
</evidence>
<reference evidence="1 2" key="1">
    <citation type="submission" date="2024-05" db="EMBL/GenBank/DDBJ databases">
        <title>The nuclear and mitochondrial genome assemblies of Tetragonisca angustula (Apidae: Meliponini), a tiny yet remarkable pollinator in the Neotropics.</title>
        <authorList>
            <person name="Ferrari R."/>
            <person name="Ricardo P.C."/>
            <person name="Dias F.C."/>
            <person name="Araujo N.S."/>
            <person name="Soares D.O."/>
            <person name="Zhou Q.-S."/>
            <person name="Zhu C.-D."/>
            <person name="Coutinho L."/>
            <person name="Airas M.C."/>
            <person name="Batista T.M."/>
        </authorList>
    </citation>
    <scope>NUCLEOTIDE SEQUENCE [LARGE SCALE GENOMIC DNA]</scope>
    <source>
        <strain evidence="1">ASF017062</strain>
        <tissue evidence="1">Abdomen</tissue>
    </source>
</reference>